<proteinExistence type="predicted"/>
<dbReference type="Gene3D" id="1.10.10.60">
    <property type="entry name" value="Homeodomain-like"/>
    <property type="match status" value="2"/>
</dbReference>
<evidence type="ECO:0000256" key="2">
    <source>
        <dbReference type="ARBA" id="ARBA00023125"/>
    </source>
</evidence>
<dbReference type="Pfam" id="PF08448">
    <property type="entry name" value="PAS_4"/>
    <property type="match status" value="1"/>
</dbReference>
<protein>
    <submittedName>
        <fullName evidence="5">AraC family transcriptional regulator</fullName>
    </submittedName>
</protein>
<dbReference type="InterPro" id="IPR035965">
    <property type="entry name" value="PAS-like_dom_sf"/>
</dbReference>
<evidence type="ECO:0000313" key="6">
    <source>
        <dbReference type="Proteomes" id="UP000634206"/>
    </source>
</evidence>
<dbReference type="SMART" id="SM00342">
    <property type="entry name" value="HTH_ARAC"/>
    <property type="match status" value="1"/>
</dbReference>
<dbReference type="InterPro" id="IPR013656">
    <property type="entry name" value="PAS_4"/>
</dbReference>
<feature type="domain" description="HTH araC/xylS-type" evidence="4">
    <location>
        <begin position="145"/>
        <end position="243"/>
    </location>
</feature>
<keyword evidence="6" id="KW-1185">Reference proteome</keyword>
<evidence type="ECO:0000256" key="3">
    <source>
        <dbReference type="ARBA" id="ARBA00023163"/>
    </source>
</evidence>
<dbReference type="EMBL" id="JAENIG010000009">
    <property type="protein sequence ID" value="MBK1856000.1"/>
    <property type="molecule type" value="Genomic_DNA"/>
</dbReference>
<dbReference type="PROSITE" id="PS01124">
    <property type="entry name" value="HTH_ARAC_FAMILY_2"/>
    <property type="match status" value="1"/>
</dbReference>
<dbReference type="GO" id="GO:0043565">
    <property type="term" value="F:sequence-specific DNA binding"/>
    <property type="evidence" value="ECO:0007669"/>
    <property type="project" value="InterPro"/>
</dbReference>
<dbReference type="SUPFAM" id="SSF46689">
    <property type="entry name" value="Homeodomain-like"/>
    <property type="match status" value="2"/>
</dbReference>
<dbReference type="InterPro" id="IPR000014">
    <property type="entry name" value="PAS"/>
</dbReference>
<dbReference type="PANTHER" id="PTHR43280:SF28">
    <property type="entry name" value="HTH-TYPE TRANSCRIPTIONAL ACTIVATOR RHAS"/>
    <property type="match status" value="1"/>
</dbReference>
<dbReference type="SUPFAM" id="SSF55785">
    <property type="entry name" value="PYP-like sensor domain (PAS domain)"/>
    <property type="match status" value="1"/>
</dbReference>
<dbReference type="PANTHER" id="PTHR43280">
    <property type="entry name" value="ARAC-FAMILY TRANSCRIPTIONAL REGULATOR"/>
    <property type="match status" value="1"/>
</dbReference>
<dbReference type="Pfam" id="PF12833">
    <property type="entry name" value="HTH_18"/>
    <property type="match status" value="1"/>
</dbReference>
<reference evidence="5" key="1">
    <citation type="submission" date="2021-01" db="EMBL/GenBank/DDBJ databases">
        <title>Modified the classification status of verrucomicrobia.</title>
        <authorList>
            <person name="Feng X."/>
        </authorList>
    </citation>
    <scope>NUCLEOTIDE SEQUENCE</scope>
    <source>
        <strain evidence="5">5K15</strain>
    </source>
</reference>
<sequence length="246" mass="27290">MQPSMKPSDFFDQLHPGQISTVLMDLLPDIITYIKDLDGRYVHVNRAFAETLQRGADEIVGKTDAELFVAELATNYIQDDTTVCQSGVPIMEKAELVTHRPGIVRWYITNKIPLHQRDGQVIGMAGLSRPSNAHQRVSGPIASVSKAVDYIYEHLDESLGVDQLADACGLSISSLERHFKKHFGCTPGRFISQVKISAACRMLADTSYSIASVGEQLGYPDPVVFSRAFKREMKMTPSVYRKSLLA</sequence>
<dbReference type="PROSITE" id="PS00041">
    <property type="entry name" value="HTH_ARAC_FAMILY_1"/>
    <property type="match status" value="1"/>
</dbReference>
<accession>A0AAE2SG77</accession>
<dbReference type="InterPro" id="IPR009057">
    <property type="entry name" value="Homeodomain-like_sf"/>
</dbReference>
<keyword evidence="1" id="KW-0805">Transcription regulation</keyword>
<organism evidence="5 6">
    <name type="scientific">Oceaniferula flava</name>
    <dbReference type="NCBI Taxonomy" id="2800421"/>
    <lineage>
        <taxon>Bacteria</taxon>
        <taxon>Pseudomonadati</taxon>
        <taxon>Verrucomicrobiota</taxon>
        <taxon>Verrucomicrobiia</taxon>
        <taxon>Verrucomicrobiales</taxon>
        <taxon>Verrucomicrobiaceae</taxon>
        <taxon>Oceaniferula</taxon>
    </lineage>
</organism>
<dbReference type="GO" id="GO:0003700">
    <property type="term" value="F:DNA-binding transcription factor activity"/>
    <property type="evidence" value="ECO:0007669"/>
    <property type="project" value="InterPro"/>
</dbReference>
<gene>
    <name evidence="5" type="ORF">JIN83_13590</name>
</gene>
<keyword evidence="3" id="KW-0804">Transcription</keyword>
<evidence type="ECO:0000259" key="4">
    <source>
        <dbReference type="PROSITE" id="PS01124"/>
    </source>
</evidence>
<name>A0AAE2SG77_9BACT</name>
<keyword evidence="2" id="KW-0238">DNA-binding</keyword>
<dbReference type="Gene3D" id="3.30.450.20">
    <property type="entry name" value="PAS domain"/>
    <property type="match status" value="1"/>
</dbReference>
<dbReference type="InterPro" id="IPR018060">
    <property type="entry name" value="HTH_AraC"/>
</dbReference>
<dbReference type="AlphaFoldDB" id="A0AAE2SG77"/>
<dbReference type="Proteomes" id="UP000634206">
    <property type="component" value="Unassembled WGS sequence"/>
</dbReference>
<evidence type="ECO:0000313" key="5">
    <source>
        <dbReference type="EMBL" id="MBK1856000.1"/>
    </source>
</evidence>
<dbReference type="InterPro" id="IPR018062">
    <property type="entry name" value="HTH_AraC-typ_CS"/>
</dbReference>
<dbReference type="CDD" id="cd00130">
    <property type="entry name" value="PAS"/>
    <property type="match status" value="1"/>
</dbReference>
<comment type="caution">
    <text evidence="5">The sequence shown here is derived from an EMBL/GenBank/DDBJ whole genome shotgun (WGS) entry which is preliminary data.</text>
</comment>
<evidence type="ECO:0000256" key="1">
    <source>
        <dbReference type="ARBA" id="ARBA00023015"/>
    </source>
</evidence>